<keyword evidence="1" id="KW-0689">Ribosomal protein</keyword>
<accession>A0ABQ8MN80</accession>
<dbReference type="EMBL" id="JACTAM010000005">
    <property type="protein sequence ID" value="KAI2664308.1"/>
    <property type="molecule type" value="Genomic_DNA"/>
</dbReference>
<comment type="caution">
    <text evidence="1">The sequence shown here is derived from an EMBL/GenBank/DDBJ whole genome shotgun (WGS) entry which is preliminary data.</text>
</comment>
<keyword evidence="1" id="KW-0687">Ribonucleoprotein</keyword>
<proteinExistence type="predicted"/>
<gene>
    <name evidence="1" type="ORF">H4Q32_002480</name>
</gene>
<protein>
    <submittedName>
        <fullName evidence="1">Ribosomal protein S12 methylthiotransferase RimO</fullName>
    </submittedName>
</protein>
<name>A0ABQ8MN80_LABRO</name>
<sequence length="112" mass="12211">MKLISCGGGVSVHPPHTAVSFPSPLEITHSHTCTHTLSHTHYRVSSHNKHASYCLPAGGVTLRPKSTSQLQSRSQISLCADLSDHIKQEFVLILAELCTLRHGPDKRLPAEL</sequence>
<dbReference type="Proteomes" id="UP000830375">
    <property type="component" value="Unassembled WGS sequence"/>
</dbReference>
<evidence type="ECO:0000313" key="1">
    <source>
        <dbReference type="EMBL" id="KAI2664308.1"/>
    </source>
</evidence>
<reference evidence="1 2" key="1">
    <citation type="submission" date="2022-01" db="EMBL/GenBank/DDBJ databases">
        <title>A high-quality chromosome-level genome assembly of rohu carp, Labeo rohita.</title>
        <authorList>
            <person name="Arick M.A. II"/>
            <person name="Hsu C.-Y."/>
            <person name="Magbanua Z."/>
            <person name="Pechanova O."/>
            <person name="Grover C."/>
            <person name="Miller E."/>
            <person name="Thrash A."/>
            <person name="Ezzel L."/>
            <person name="Alam S."/>
            <person name="Benzie J."/>
            <person name="Hamilton M."/>
            <person name="Karsi A."/>
            <person name="Lawrence M.L."/>
            <person name="Peterson D.G."/>
        </authorList>
    </citation>
    <scope>NUCLEOTIDE SEQUENCE [LARGE SCALE GENOMIC DNA]</scope>
    <source>
        <strain evidence="2">BAU-BD-2019</strain>
        <tissue evidence="1">Blood</tissue>
    </source>
</reference>
<dbReference type="GO" id="GO:0005840">
    <property type="term" value="C:ribosome"/>
    <property type="evidence" value="ECO:0007669"/>
    <property type="project" value="UniProtKB-KW"/>
</dbReference>
<keyword evidence="2" id="KW-1185">Reference proteome</keyword>
<organism evidence="1 2">
    <name type="scientific">Labeo rohita</name>
    <name type="common">Indian major carp</name>
    <name type="synonym">Cyprinus rohita</name>
    <dbReference type="NCBI Taxonomy" id="84645"/>
    <lineage>
        <taxon>Eukaryota</taxon>
        <taxon>Metazoa</taxon>
        <taxon>Chordata</taxon>
        <taxon>Craniata</taxon>
        <taxon>Vertebrata</taxon>
        <taxon>Euteleostomi</taxon>
        <taxon>Actinopterygii</taxon>
        <taxon>Neopterygii</taxon>
        <taxon>Teleostei</taxon>
        <taxon>Ostariophysi</taxon>
        <taxon>Cypriniformes</taxon>
        <taxon>Cyprinidae</taxon>
        <taxon>Labeoninae</taxon>
        <taxon>Labeonini</taxon>
        <taxon>Labeo</taxon>
    </lineage>
</organism>
<evidence type="ECO:0000313" key="2">
    <source>
        <dbReference type="Proteomes" id="UP000830375"/>
    </source>
</evidence>